<dbReference type="Pfam" id="PF00440">
    <property type="entry name" value="TetR_N"/>
    <property type="match status" value="1"/>
</dbReference>
<evidence type="ECO:0000313" key="4">
    <source>
        <dbReference type="EMBL" id="MBR0575135.1"/>
    </source>
</evidence>
<dbReference type="Proteomes" id="UP000675379">
    <property type="component" value="Unassembled WGS sequence"/>
</dbReference>
<evidence type="ECO:0000313" key="5">
    <source>
        <dbReference type="Proteomes" id="UP000675379"/>
    </source>
</evidence>
<dbReference type="InterPro" id="IPR009057">
    <property type="entry name" value="Homeodomain-like_sf"/>
</dbReference>
<keyword evidence="1 2" id="KW-0238">DNA-binding</keyword>
<dbReference type="GO" id="GO:0003677">
    <property type="term" value="F:DNA binding"/>
    <property type="evidence" value="ECO:0007669"/>
    <property type="project" value="UniProtKB-UniRule"/>
</dbReference>
<protein>
    <submittedName>
        <fullName evidence="4">TetR/AcrR family transcriptional regulator</fullName>
    </submittedName>
</protein>
<gene>
    <name evidence="4" type="ORF">KCG48_02150</name>
</gene>
<dbReference type="PANTHER" id="PTHR43479">
    <property type="entry name" value="ACREF/ENVCD OPERON REPRESSOR-RELATED"/>
    <property type="match status" value="1"/>
</dbReference>
<sequence length="202" mass="23219">MTTKERILYSALQLFSERGYAGVSMRELAAKVGIKAASLYNHFSSKEEIFNHLLEEMQHRYEQTVIRIPIPSGSSEEAAKQYVGITEEHLQQIAGGLFQYFAKDEFAAPFRKMISSEQYHHSIAGDAFRQIFIHGALEYQANLFKTLMELGEFIDADPKIVAIQFYAPIFLLLESYDETQESDTMETLKKHVSQFSKIYGRR</sequence>
<feature type="DNA-binding region" description="H-T-H motif" evidence="2">
    <location>
        <begin position="24"/>
        <end position="43"/>
    </location>
</feature>
<dbReference type="RefSeq" id="WP_211799653.1">
    <property type="nucleotide sequence ID" value="NZ_JAGSCS010000002.1"/>
</dbReference>
<dbReference type="EMBL" id="JAGSCS010000002">
    <property type="protein sequence ID" value="MBR0575135.1"/>
    <property type="molecule type" value="Genomic_DNA"/>
</dbReference>
<comment type="caution">
    <text evidence="4">The sequence shown here is derived from an EMBL/GenBank/DDBJ whole genome shotgun (WGS) entry which is preliminary data.</text>
</comment>
<evidence type="ECO:0000256" key="2">
    <source>
        <dbReference type="PROSITE-ProRule" id="PRU00335"/>
    </source>
</evidence>
<dbReference type="PROSITE" id="PS50977">
    <property type="entry name" value="HTH_TETR_2"/>
    <property type="match status" value="1"/>
</dbReference>
<keyword evidence="5" id="KW-1185">Reference proteome</keyword>
<feature type="domain" description="HTH tetR-type" evidence="3">
    <location>
        <begin position="1"/>
        <end position="61"/>
    </location>
</feature>
<name>A0A941CM08_9CLOT</name>
<accession>A0A941CM08</accession>
<dbReference type="Gene3D" id="1.10.357.10">
    <property type="entry name" value="Tetracycline Repressor, domain 2"/>
    <property type="match status" value="1"/>
</dbReference>
<evidence type="ECO:0000259" key="3">
    <source>
        <dbReference type="PROSITE" id="PS50977"/>
    </source>
</evidence>
<dbReference type="AlphaFoldDB" id="A0A941CM08"/>
<dbReference type="InterPro" id="IPR050624">
    <property type="entry name" value="HTH-type_Tx_Regulator"/>
</dbReference>
<evidence type="ECO:0000256" key="1">
    <source>
        <dbReference type="ARBA" id="ARBA00023125"/>
    </source>
</evidence>
<dbReference type="InterPro" id="IPR036271">
    <property type="entry name" value="Tet_transcr_reg_TetR-rel_C_sf"/>
</dbReference>
<proteinExistence type="predicted"/>
<dbReference type="SUPFAM" id="SSF46689">
    <property type="entry name" value="Homeodomain-like"/>
    <property type="match status" value="1"/>
</dbReference>
<reference evidence="4" key="1">
    <citation type="submission" date="2021-04" db="EMBL/GenBank/DDBJ databases">
        <title>Proteiniclasticum sedimins sp. nov., an obligate anaerobic bacterium isolated from anaerobic sludge.</title>
        <authorList>
            <person name="Liu J."/>
        </authorList>
    </citation>
    <scope>NUCLEOTIDE SEQUENCE</scope>
    <source>
        <strain evidence="4">BAD-10</strain>
    </source>
</reference>
<dbReference type="InterPro" id="IPR001647">
    <property type="entry name" value="HTH_TetR"/>
</dbReference>
<organism evidence="4 5">
    <name type="scientific">Proteiniclasticum sediminis</name>
    <dbReference type="NCBI Taxonomy" id="2804028"/>
    <lineage>
        <taxon>Bacteria</taxon>
        <taxon>Bacillati</taxon>
        <taxon>Bacillota</taxon>
        <taxon>Clostridia</taxon>
        <taxon>Eubacteriales</taxon>
        <taxon>Clostridiaceae</taxon>
        <taxon>Proteiniclasticum</taxon>
    </lineage>
</organism>
<dbReference type="PRINTS" id="PR00455">
    <property type="entry name" value="HTHTETR"/>
</dbReference>
<dbReference type="PANTHER" id="PTHR43479:SF11">
    <property type="entry name" value="ACREF_ENVCD OPERON REPRESSOR-RELATED"/>
    <property type="match status" value="1"/>
</dbReference>
<dbReference type="SUPFAM" id="SSF48498">
    <property type="entry name" value="Tetracyclin repressor-like, C-terminal domain"/>
    <property type="match status" value="1"/>
</dbReference>